<evidence type="ECO:0000259" key="1">
    <source>
        <dbReference type="Pfam" id="PF08818"/>
    </source>
</evidence>
<dbReference type="AlphaFoldDB" id="A0A0N8GH46"/>
<dbReference type="InterPro" id="IPR014922">
    <property type="entry name" value="YdhG-like"/>
</dbReference>
<organism evidence="2 3">
    <name type="scientific">Rossellomorea vietnamensis</name>
    <dbReference type="NCBI Taxonomy" id="218284"/>
    <lineage>
        <taxon>Bacteria</taxon>
        <taxon>Bacillati</taxon>
        <taxon>Bacillota</taxon>
        <taxon>Bacilli</taxon>
        <taxon>Bacillales</taxon>
        <taxon>Bacillaceae</taxon>
        <taxon>Rossellomorea</taxon>
    </lineage>
</organism>
<dbReference type="eggNOG" id="COG5646">
    <property type="taxonomic scope" value="Bacteria"/>
</dbReference>
<name>A0A0N8GH46_9BACI</name>
<evidence type="ECO:0000313" key="3">
    <source>
        <dbReference type="Proteomes" id="UP000050398"/>
    </source>
</evidence>
<dbReference type="EMBL" id="LIXZ01000004">
    <property type="protein sequence ID" value="KPL60282.1"/>
    <property type="molecule type" value="Genomic_DNA"/>
</dbReference>
<sequence length="123" mass="14437">MEVFSTYLAGMDHPDHRTRMEEILTWVQETFPQLEPAIKWNTPMFTDHGTFILGISTAKHHVSVAPEEVTMVHFADRIKEAGYSATKGLYRIPWKDSVDYRLLEDMIIYNIQEKAEFTGFWRK</sequence>
<dbReference type="RefSeq" id="WP_060671701.1">
    <property type="nucleotide sequence ID" value="NZ_LIXZ01000004.1"/>
</dbReference>
<dbReference type="Gene3D" id="3.90.1150.200">
    <property type="match status" value="1"/>
</dbReference>
<accession>A0A0N8GH46</accession>
<feature type="domain" description="YdhG-like" evidence="1">
    <location>
        <begin position="16"/>
        <end position="108"/>
    </location>
</feature>
<gene>
    <name evidence="2" type="ORF">AM506_06605</name>
</gene>
<proteinExistence type="predicted"/>
<dbReference type="Proteomes" id="UP000050398">
    <property type="component" value="Unassembled WGS sequence"/>
</dbReference>
<protein>
    <submittedName>
        <fullName evidence="2">Iron chaperone</fullName>
    </submittedName>
</protein>
<dbReference type="Pfam" id="PF08818">
    <property type="entry name" value="DUF1801"/>
    <property type="match status" value="1"/>
</dbReference>
<evidence type="ECO:0000313" key="2">
    <source>
        <dbReference type="EMBL" id="KPL60282.1"/>
    </source>
</evidence>
<comment type="caution">
    <text evidence="2">The sequence shown here is derived from an EMBL/GenBank/DDBJ whole genome shotgun (WGS) entry which is preliminary data.</text>
</comment>
<reference evidence="2 3" key="1">
    <citation type="submission" date="2015-08" db="EMBL/GenBank/DDBJ databases">
        <title>Draft Genome Sequence of Bacillus vietnamensis UCD-SED5.</title>
        <authorList>
            <person name="Lee R.D."/>
            <person name="Jospin G."/>
            <person name="Lang J.M."/>
            <person name="Coil D.A."/>
            <person name="Eisen J.A."/>
        </authorList>
    </citation>
    <scope>NUCLEOTIDE SEQUENCE [LARGE SCALE GENOMIC DNA]</scope>
    <source>
        <strain evidence="2 3">UCD-SED5</strain>
    </source>
</reference>
<dbReference type="SUPFAM" id="SSF159888">
    <property type="entry name" value="YdhG-like"/>
    <property type="match status" value="1"/>
</dbReference>
<dbReference type="OrthoDB" id="384795at2"/>
<dbReference type="PATRIC" id="fig|218284.4.peg.2817"/>